<evidence type="ECO:0000256" key="6">
    <source>
        <dbReference type="SAM" id="Phobius"/>
    </source>
</evidence>
<evidence type="ECO:0000259" key="8">
    <source>
        <dbReference type="Pfam" id="PF04234"/>
    </source>
</evidence>
<keyword evidence="2" id="KW-0479">Metal-binding</keyword>
<accession>A0A379M1G5</accession>
<keyword evidence="3 7" id="KW-0732">Signal</keyword>
<dbReference type="GO" id="GO:0006825">
    <property type="term" value="P:copper ion transport"/>
    <property type="evidence" value="ECO:0007669"/>
    <property type="project" value="InterPro"/>
</dbReference>
<organism evidence="9 10">
    <name type="scientific">Rhodococcus gordoniae</name>
    <dbReference type="NCBI Taxonomy" id="223392"/>
    <lineage>
        <taxon>Bacteria</taxon>
        <taxon>Bacillati</taxon>
        <taxon>Actinomycetota</taxon>
        <taxon>Actinomycetes</taxon>
        <taxon>Mycobacteriales</taxon>
        <taxon>Nocardiaceae</taxon>
        <taxon>Rhodococcus</taxon>
    </lineage>
</organism>
<feature type="transmembrane region" description="Helical" evidence="6">
    <location>
        <begin position="152"/>
        <end position="172"/>
    </location>
</feature>
<dbReference type="InterPro" id="IPR014756">
    <property type="entry name" value="Ig_E-set"/>
</dbReference>
<evidence type="ECO:0000256" key="4">
    <source>
        <dbReference type="ARBA" id="ARBA00023008"/>
    </source>
</evidence>
<dbReference type="PANTHER" id="PTHR34820:SF4">
    <property type="entry name" value="INNER MEMBRANE PROTEIN YEBZ"/>
    <property type="match status" value="1"/>
</dbReference>
<dbReference type="EMBL" id="UGVI01000001">
    <property type="protein sequence ID" value="SUE16160.1"/>
    <property type="molecule type" value="Genomic_DNA"/>
</dbReference>
<dbReference type="GO" id="GO:0030313">
    <property type="term" value="C:cell envelope"/>
    <property type="evidence" value="ECO:0007669"/>
    <property type="project" value="UniProtKB-SubCell"/>
</dbReference>
<evidence type="ECO:0000256" key="3">
    <source>
        <dbReference type="ARBA" id="ARBA00022729"/>
    </source>
</evidence>
<reference evidence="9 10" key="1">
    <citation type="submission" date="2018-06" db="EMBL/GenBank/DDBJ databases">
        <authorList>
            <consortium name="Pathogen Informatics"/>
            <person name="Doyle S."/>
        </authorList>
    </citation>
    <scope>NUCLEOTIDE SEQUENCE [LARGE SCALE GENOMIC DNA]</scope>
    <source>
        <strain evidence="9 10">NCTC13296</strain>
    </source>
</reference>
<keyword evidence="4" id="KW-0186">Copper</keyword>
<dbReference type="RefSeq" id="WP_064064188.1">
    <property type="nucleotide sequence ID" value="NZ_LPZN01000029.1"/>
</dbReference>
<dbReference type="GO" id="GO:0005886">
    <property type="term" value="C:plasma membrane"/>
    <property type="evidence" value="ECO:0007669"/>
    <property type="project" value="TreeGrafter"/>
</dbReference>
<dbReference type="Proteomes" id="UP000254569">
    <property type="component" value="Unassembled WGS sequence"/>
</dbReference>
<dbReference type="GO" id="GO:0046688">
    <property type="term" value="P:response to copper ion"/>
    <property type="evidence" value="ECO:0007669"/>
    <property type="project" value="InterPro"/>
</dbReference>
<dbReference type="Pfam" id="PF04234">
    <property type="entry name" value="CopC"/>
    <property type="match status" value="1"/>
</dbReference>
<proteinExistence type="predicted"/>
<keyword evidence="6" id="KW-0812">Transmembrane</keyword>
<evidence type="ECO:0000256" key="1">
    <source>
        <dbReference type="ARBA" id="ARBA00004196"/>
    </source>
</evidence>
<evidence type="ECO:0000256" key="5">
    <source>
        <dbReference type="SAM" id="MobiDB-lite"/>
    </source>
</evidence>
<dbReference type="PANTHER" id="PTHR34820">
    <property type="entry name" value="INNER MEMBRANE PROTEIN YEBZ"/>
    <property type="match status" value="1"/>
</dbReference>
<dbReference type="AlphaFoldDB" id="A0A379M1G5"/>
<feature type="domain" description="CopC" evidence="8">
    <location>
        <begin position="25"/>
        <end position="118"/>
    </location>
</feature>
<dbReference type="SUPFAM" id="SSF81296">
    <property type="entry name" value="E set domains"/>
    <property type="match status" value="1"/>
</dbReference>
<evidence type="ECO:0000256" key="7">
    <source>
        <dbReference type="SAM" id="SignalP"/>
    </source>
</evidence>
<evidence type="ECO:0000256" key="2">
    <source>
        <dbReference type="ARBA" id="ARBA00022723"/>
    </source>
</evidence>
<dbReference type="GO" id="GO:0005507">
    <property type="term" value="F:copper ion binding"/>
    <property type="evidence" value="ECO:0007669"/>
    <property type="project" value="InterPro"/>
</dbReference>
<keyword evidence="6" id="KW-1133">Transmembrane helix</keyword>
<sequence length="177" mass="17738">MKRILVLLAALTAALTLSVGSAAAHSVVLSSSPEDGEQIAEAPDRVTVTFNENLQEQFAALTVVGPDGNLWSKSDPIIEGATAAVELDGLGPVGEYTIAYRVTSADGHPVSGTRTFTLTREGSGTPGAAASGDAASGETGSESGEGDGSGPAVWWFVVAGAVVVAAGLAFALRKPKA</sequence>
<protein>
    <submittedName>
        <fullName evidence="9">Copper resistance protein</fullName>
    </submittedName>
</protein>
<feature type="compositionally biased region" description="Low complexity" evidence="5">
    <location>
        <begin position="121"/>
        <end position="142"/>
    </location>
</feature>
<feature type="region of interest" description="Disordered" evidence="5">
    <location>
        <begin position="118"/>
        <end position="147"/>
    </location>
</feature>
<dbReference type="InterPro" id="IPR014755">
    <property type="entry name" value="Cu-Rt/internalin_Ig-like"/>
</dbReference>
<dbReference type="InterPro" id="IPR032694">
    <property type="entry name" value="CopC/D"/>
</dbReference>
<keyword evidence="6" id="KW-0472">Membrane</keyword>
<dbReference type="OrthoDB" id="5242236at2"/>
<gene>
    <name evidence="9" type="primary">pcoC</name>
    <name evidence="9" type="ORF">NCTC13296_03028</name>
</gene>
<keyword evidence="10" id="KW-1185">Reference proteome</keyword>
<dbReference type="Gene3D" id="2.60.40.1220">
    <property type="match status" value="1"/>
</dbReference>
<dbReference type="InterPro" id="IPR007348">
    <property type="entry name" value="CopC_dom"/>
</dbReference>
<evidence type="ECO:0000313" key="9">
    <source>
        <dbReference type="EMBL" id="SUE16160.1"/>
    </source>
</evidence>
<evidence type="ECO:0000313" key="10">
    <source>
        <dbReference type="Proteomes" id="UP000254569"/>
    </source>
</evidence>
<name>A0A379M1G5_9NOCA</name>
<feature type="signal peptide" evidence="7">
    <location>
        <begin position="1"/>
        <end position="24"/>
    </location>
</feature>
<dbReference type="GO" id="GO:0042597">
    <property type="term" value="C:periplasmic space"/>
    <property type="evidence" value="ECO:0007669"/>
    <property type="project" value="InterPro"/>
</dbReference>
<feature type="chain" id="PRO_5017003842" evidence="7">
    <location>
        <begin position="25"/>
        <end position="177"/>
    </location>
</feature>
<comment type="subcellular location">
    <subcellularLocation>
        <location evidence="1">Cell envelope</location>
    </subcellularLocation>
</comment>